<name>A0ABT2SY62_9FIRM</name>
<keyword evidence="1 4" id="KW-0378">Hydrolase</keyword>
<feature type="domain" description="Glycoside hydrolase family 2 catalytic" evidence="2">
    <location>
        <begin position="347"/>
        <end position="607"/>
    </location>
</feature>
<gene>
    <name evidence="4" type="ORF">OCV77_00195</name>
</gene>
<dbReference type="InterPro" id="IPR054593">
    <property type="entry name" value="Beta-mannosidase-like_N2"/>
</dbReference>
<dbReference type="SUPFAM" id="SSF49303">
    <property type="entry name" value="beta-Galactosidase/glucuronidase domain"/>
    <property type="match status" value="1"/>
</dbReference>
<feature type="domain" description="Beta-mannosidase-like galactose-binding" evidence="3">
    <location>
        <begin position="112"/>
        <end position="180"/>
    </location>
</feature>
<proteinExistence type="predicted"/>
<dbReference type="InterPro" id="IPR036156">
    <property type="entry name" value="Beta-gal/glucu_dom_sf"/>
</dbReference>
<dbReference type="Gene3D" id="3.20.20.80">
    <property type="entry name" value="Glycosidases"/>
    <property type="match status" value="1"/>
</dbReference>
<evidence type="ECO:0000259" key="2">
    <source>
        <dbReference type="Pfam" id="PF02836"/>
    </source>
</evidence>
<dbReference type="InterPro" id="IPR008979">
    <property type="entry name" value="Galactose-bd-like_sf"/>
</dbReference>
<evidence type="ECO:0000259" key="3">
    <source>
        <dbReference type="Pfam" id="PF22666"/>
    </source>
</evidence>
<keyword evidence="5" id="KW-1185">Reference proteome</keyword>
<comment type="caution">
    <text evidence="4">The sequence shown here is derived from an EMBL/GenBank/DDBJ whole genome shotgun (WGS) entry which is preliminary data.</text>
</comment>
<dbReference type="GO" id="GO:0016787">
    <property type="term" value="F:hydrolase activity"/>
    <property type="evidence" value="ECO:0007669"/>
    <property type="project" value="UniProtKB-KW"/>
</dbReference>
<organism evidence="4 5">
    <name type="scientific">Suilimivivens aceti</name>
    <dbReference type="NCBI Taxonomy" id="2981774"/>
    <lineage>
        <taxon>Bacteria</taxon>
        <taxon>Bacillati</taxon>
        <taxon>Bacillota</taxon>
        <taxon>Clostridia</taxon>
        <taxon>Lachnospirales</taxon>
        <taxon>Lachnospiraceae</taxon>
        <taxon>Suilimivivens</taxon>
    </lineage>
</organism>
<reference evidence="4 5" key="1">
    <citation type="journal article" date="2021" name="ISME Commun">
        <title>Automated analysis of genomic sequences facilitates high-throughput and comprehensive description of bacteria.</title>
        <authorList>
            <person name="Hitch T.C.A."/>
        </authorList>
    </citation>
    <scope>NUCLEOTIDE SEQUENCE [LARGE SCALE GENOMIC DNA]</scope>
    <source>
        <strain evidence="4 5">Sanger_18</strain>
    </source>
</reference>
<dbReference type="InterPro" id="IPR017853">
    <property type="entry name" value="GH"/>
</dbReference>
<accession>A0ABT2SY62</accession>
<dbReference type="Gene3D" id="2.60.120.260">
    <property type="entry name" value="Galactose-binding domain-like"/>
    <property type="match status" value="1"/>
</dbReference>
<dbReference type="Pfam" id="PF02836">
    <property type="entry name" value="Glyco_hydro_2_C"/>
    <property type="match status" value="1"/>
</dbReference>
<dbReference type="PANTHER" id="PTHR42732:SF2">
    <property type="entry name" value="BETA-MANNOSIDASE"/>
    <property type="match status" value="1"/>
</dbReference>
<evidence type="ECO:0000313" key="4">
    <source>
        <dbReference type="EMBL" id="MCU6742933.1"/>
    </source>
</evidence>
<sequence length="620" mass="70923">MNISDAIRSIIKPHTDDVLAPLSTVFSETMDREKPWQEYPRPQLVRDSYFSLNGLWDYAITGNRMLPTSFDGQILVPFSPECSLSGVRRNLQPGEYLYYHRLLPEDFCHLPSGYRLLLHFGAVDYEADIVLNHKQVLHHTGGYLPFTADITDFLLDGENHLSVRVRDDTNRTQQSRGKQSLERGGIFYTAQSGIWQSVWLEQVPGSYIQELYFLPSYDNKTVTVTAVIAGSAPSQAPFIRVTAGNRELLSTELSRQKAALSTYTAVFSISEEDFHPWTPEDPFLYDARLSCGRDQVSSYFAMRLYSIESKAPGDIPVFCLNHTPCFLMGALDQGYWPEGLYTAPSDEALIYDIKVMKSLGYNMLRKHIKVEMARWYYHCDRLGMIVCQDMVNGGGSYSMPLVSYLPTVSQTLCNQIRDHNYSLFSRKDETHRNRFEQECRDTASYLKFFPSIAIYCPFNEGWGQFDAIRITDMIRQLDPTRLIDSASGWFDQGCGDFVSVHNYFRKLSVPVERFSWKRLKNHSCPDGRARFLSEYGGLACQIKGHTSVDRIFGYKHYDTLPQFQEAYSRLIQDSLLPLKKKGLSGAVYTQVSDVEEEVNGLMTYDRKVIKVPFPVPKRSA</sequence>
<dbReference type="Proteomes" id="UP001652432">
    <property type="component" value="Unassembled WGS sequence"/>
</dbReference>
<evidence type="ECO:0000256" key="1">
    <source>
        <dbReference type="ARBA" id="ARBA00022801"/>
    </source>
</evidence>
<dbReference type="InterPro" id="IPR006103">
    <property type="entry name" value="Glyco_hydro_2_cat"/>
</dbReference>
<dbReference type="Pfam" id="PF22666">
    <property type="entry name" value="Glyco_hydro_2_N2"/>
    <property type="match status" value="1"/>
</dbReference>
<dbReference type="InterPro" id="IPR051913">
    <property type="entry name" value="GH2_Domain-Containing"/>
</dbReference>
<evidence type="ECO:0000313" key="5">
    <source>
        <dbReference type="Proteomes" id="UP001652432"/>
    </source>
</evidence>
<dbReference type="EMBL" id="JAOQKJ010000001">
    <property type="protein sequence ID" value="MCU6742933.1"/>
    <property type="molecule type" value="Genomic_DNA"/>
</dbReference>
<dbReference type="SUPFAM" id="SSF51445">
    <property type="entry name" value="(Trans)glycosidases"/>
    <property type="match status" value="1"/>
</dbReference>
<dbReference type="SUPFAM" id="SSF49785">
    <property type="entry name" value="Galactose-binding domain-like"/>
    <property type="match status" value="1"/>
</dbReference>
<dbReference type="PANTHER" id="PTHR42732">
    <property type="entry name" value="BETA-GALACTOSIDASE"/>
    <property type="match status" value="1"/>
</dbReference>
<dbReference type="RefSeq" id="WP_262572226.1">
    <property type="nucleotide sequence ID" value="NZ_JAOQKJ010000001.1"/>
</dbReference>
<protein>
    <submittedName>
        <fullName evidence="4">Glycoside hydrolase family 2</fullName>
    </submittedName>
</protein>